<accession>A0A7W8MHI2</accession>
<dbReference type="EMBL" id="JACHFZ010000003">
    <property type="protein sequence ID" value="MBB5292272.1"/>
    <property type="molecule type" value="Genomic_DNA"/>
</dbReference>
<dbReference type="Proteomes" id="UP000566663">
    <property type="component" value="Unassembled WGS sequence"/>
</dbReference>
<evidence type="ECO:0008006" key="4">
    <source>
        <dbReference type="Google" id="ProtNLM"/>
    </source>
</evidence>
<sequence>MRNDPGYLAPTAPPSAADASGDGLQEAIARIGERRSYAAPYESLTFTLLTRARRELVVTLAAQPVFDLIRSAPVARRIRRNVRHRGGESALIGLGRRTLEPADLIRIDTQTLRNGLDLLRLGRDDSGVLPAFWRTVASSGGRFDLLCAEMQHGSAPGILLIEIMGGLEQAPTDAIQEAIQHFETGSLGLILHVAPDADAAKRLSQVRAQCLAIDFAGVEHESARDWQAAIPLIQTARKACPQVMLLNLRPDRGLAAQAAGATHAVFAGMDTIVV</sequence>
<feature type="region of interest" description="Disordered" evidence="1">
    <location>
        <begin position="1"/>
        <end position="21"/>
    </location>
</feature>
<comment type="caution">
    <text evidence="2">The sequence shown here is derived from an EMBL/GenBank/DDBJ whole genome shotgun (WGS) entry which is preliminary data.</text>
</comment>
<gene>
    <name evidence="2" type="ORF">HNQ67_001792</name>
</gene>
<keyword evidence="3" id="KW-1185">Reference proteome</keyword>
<dbReference type="AlphaFoldDB" id="A0A7W8MHI2"/>
<proteinExistence type="predicted"/>
<evidence type="ECO:0000313" key="2">
    <source>
        <dbReference type="EMBL" id="MBB5292272.1"/>
    </source>
</evidence>
<organism evidence="2 3">
    <name type="scientific">Brevundimonas basaltis</name>
    <dbReference type="NCBI Taxonomy" id="472166"/>
    <lineage>
        <taxon>Bacteria</taxon>
        <taxon>Pseudomonadati</taxon>
        <taxon>Pseudomonadota</taxon>
        <taxon>Alphaproteobacteria</taxon>
        <taxon>Caulobacterales</taxon>
        <taxon>Caulobacteraceae</taxon>
        <taxon>Brevundimonas</taxon>
    </lineage>
</organism>
<dbReference type="RefSeq" id="WP_183254523.1">
    <property type="nucleotide sequence ID" value="NZ_BAAAFF010000002.1"/>
</dbReference>
<evidence type="ECO:0000256" key="1">
    <source>
        <dbReference type="SAM" id="MobiDB-lite"/>
    </source>
</evidence>
<evidence type="ECO:0000313" key="3">
    <source>
        <dbReference type="Proteomes" id="UP000566663"/>
    </source>
</evidence>
<reference evidence="2 3" key="1">
    <citation type="submission" date="2020-08" db="EMBL/GenBank/DDBJ databases">
        <title>Genomic Encyclopedia of Type Strains, Phase IV (KMG-IV): sequencing the most valuable type-strain genomes for metagenomic binning, comparative biology and taxonomic classification.</title>
        <authorList>
            <person name="Goeker M."/>
        </authorList>
    </citation>
    <scope>NUCLEOTIDE SEQUENCE [LARGE SCALE GENOMIC DNA]</scope>
    <source>
        <strain evidence="2 3">DSM 25335</strain>
    </source>
</reference>
<name>A0A7W8MHI2_9CAUL</name>
<protein>
    <recommendedName>
        <fullName evidence="4">EAL domain-containing protein</fullName>
    </recommendedName>
</protein>